<dbReference type="OrthoDB" id="2254984at2759"/>
<dbReference type="EMBL" id="KE123999">
    <property type="protein sequence ID" value="EPB85976.1"/>
    <property type="molecule type" value="Genomic_DNA"/>
</dbReference>
<dbReference type="STRING" id="1220926.S2J777"/>
<reference evidence="4" key="1">
    <citation type="submission" date="2013-05" db="EMBL/GenBank/DDBJ databases">
        <title>The Genome sequence of Mucor circinelloides f. circinelloides 1006PhL.</title>
        <authorList>
            <consortium name="The Broad Institute Genomics Platform"/>
            <person name="Cuomo C."/>
            <person name="Earl A."/>
            <person name="Findley K."/>
            <person name="Lee S.C."/>
            <person name="Walker B."/>
            <person name="Young S."/>
            <person name="Zeng Q."/>
            <person name="Gargeya S."/>
            <person name="Fitzgerald M."/>
            <person name="Haas B."/>
            <person name="Abouelleil A."/>
            <person name="Allen A.W."/>
            <person name="Alvarado L."/>
            <person name="Arachchi H.M."/>
            <person name="Berlin A.M."/>
            <person name="Chapman S.B."/>
            <person name="Gainer-Dewar J."/>
            <person name="Goldberg J."/>
            <person name="Griggs A."/>
            <person name="Gujja S."/>
            <person name="Hansen M."/>
            <person name="Howarth C."/>
            <person name="Imamovic A."/>
            <person name="Ireland A."/>
            <person name="Larimer J."/>
            <person name="McCowan C."/>
            <person name="Murphy C."/>
            <person name="Pearson M."/>
            <person name="Poon T.W."/>
            <person name="Priest M."/>
            <person name="Roberts A."/>
            <person name="Saif S."/>
            <person name="Shea T."/>
            <person name="Sisk P."/>
            <person name="Sykes S."/>
            <person name="Wortman J."/>
            <person name="Nusbaum C."/>
            <person name="Birren B."/>
        </authorList>
    </citation>
    <scope>NUCLEOTIDE SEQUENCE [LARGE SCALE GENOMIC DNA]</scope>
    <source>
        <strain evidence="4">1006PhL</strain>
    </source>
</reference>
<protein>
    <submittedName>
        <fullName evidence="3">Uncharacterized protein</fullName>
    </submittedName>
</protein>
<dbReference type="VEuPathDB" id="FungiDB:HMPREF1544_07218"/>
<evidence type="ECO:0000313" key="4">
    <source>
        <dbReference type="Proteomes" id="UP000014254"/>
    </source>
</evidence>
<feature type="region of interest" description="Disordered" evidence="2">
    <location>
        <begin position="1"/>
        <end position="65"/>
    </location>
</feature>
<gene>
    <name evidence="3" type="ORF">HMPREF1544_07218</name>
</gene>
<name>S2J777_MUCC1</name>
<evidence type="ECO:0000256" key="2">
    <source>
        <dbReference type="SAM" id="MobiDB-lite"/>
    </source>
</evidence>
<keyword evidence="1" id="KW-0175">Coiled coil</keyword>
<proteinExistence type="predicted"/>
<dbReference type="Proteomes" id="UP000014254">
    <property type="component" value="Unassembled WGS sequence"/>
</dbReference>
<feature type="coiled-coil region" evidence="1">
    <location>
        <begin position="297"/>
        <end position="324"/>
    </location>
</feature>
<accession>S2J777</accession>
<feature type="compositionally biased region" description="Low complexity" evidence="2">
    <location>
        <begin position="54"/>
        <end position="64"/>
    </location>
</feature>
<evidence type="ECO:0000256" key="1">
    <source>
        <dbReference type="SAM" id="Coils"/>
    </source>
</evidence>
<sequence>MKGKRERDDQDDDPKPMFGLLMGKRKRPTLYLSKSKYKQRPSSTLPHTIEARAASEATSSETSAVLSPVIVDDESDKEEEDALITNSPDLTAKEIRALVAICCALCQAPEYPDGVTSQDIKQKLYHDKQESIPAHCLDTGARLINAVRRITPKKDQNFLMASWCQMRTLRNILVVFAGRRTKRNPVKLTIVKQKDNDDQHAVRIDSGALYHLFSSDYDLYQSNGADKFTSVSVVKTEEQKLNLFNNFFRVNHVKSELAKQKIAFAGYFMFVNQYDLHFSGYRITQQIKQAKPIKKAVKTLNDEIKASRQTYTALAKQLKQLELARMAAGNKSRVFERKHKRRDPRLYGDLVAARKAFNNVHKEQSNLLHVIQERHSRMYLLNKKVNGQSAPSKGRLTDANIRHIVAEPTTIIQGIVTVASGMATSPASLFSAVNRFQAISDEAMVPHPRDKEHRFSLTVSKVNTAVMSNQDDRKVKRRCRLKKYHQRKVVSDKALNCQPKGSFTVTFTGNWSGSGAYIKGHSCRSTKPYYKQLAASYHDSVVSVDEHKSTVTCSSCFGRTSK</sequence>
<dbReference type="AlphaFoldDB" id="S2J777"/>
<organism evidence="3 4">
    <name type="scientific">Mucor circinelloides f. circinelloides (strain 1006PhL)</name>
    <name type="common">Mucormycosis agent</name>
    <name type="synonym">Calyptromyces circinelloides</name>
    <dbReference type="NCBI Taxonomy" id="1220926"/>
    <lineage>
        <taxon>Eukaryota</taxon>
        <taxon>Fungi</taxon>
        <taxon>Fungi incertae sedis</taxon>
        <taxon>Mucoromycota</taxon>
        <taxon>Mucoromycotina</taxon>
        <taxon>Mucoromycetes</taxon>
        <taxon>Mucorales</taxon>
        <taxon>Mucorineae</taxon>
        <taxon>Mucoraceae</taxon>
        <taxon>Mucor</taxon>
    </lineage>
</organism>
<evidence type="ECO:0000313" key="3">
    <source>
        <dbReference type="EMBL" id="EPB85976.1"/>
    </source>
</evidence>
<dbReference type="InParanoid" id="S2J777"/>
<keyword evidence="4" id="KW-1185">Reference proteome</keyword>